<reference evidence="6 7" key="1">
    <citation type="submission" date="2023-02" db="EMBL/GenBank/DDBJ databases">
        <title>Vibrio intestini sp. nov., a close relative of Vibrio cholerae isolated from the intestine of Healthy Culter dabryi.</title>
        <authorList>
            <person name="Wu N."/>
        </authorList>
    </citation>
    <scope>NUCLEOTIDE SEQUENCE [LARGE SCALE GENOMIC DNA]</scope>
    <source>
        <strain evidence="6 7">DSL-7</strain>
    </source>
</reference>
<dbReference type="PANTHER" id="PTHR12714">
    <property type="entry name" value="PROTEIN-S ISOPRENYLCYSTEINE O-METHYLTRANSFERASE"/>
    <property type="match status" value="1"/>
</dbReference>
<comment type="subcellular location">
    <subcellularLocation>
        <location evidence="1">Endomembrane system</location>
        <topology evidence="1">Multi-pass membrane protein</topology>
    </subcellularLocation>
</comment>
<feature type="transmembrane region" description="Helical" evidence="5">
    <location>
        <begin position="40"/>
        <end position="58"/>
    </location>
</feature>
<evidence type="ECO:0000313" key="6">
    <source>
        <dbReference type="EMBL" id="MDE1514320.1"/>
    </source>
</evidence>
<proteinExistence type="predicted"/>
<protein>
    <submittedName>
        <fullName evidence="6">Isoprenylcysteine carboxylmethyltransferase family protein</fullName>
    </submittedName>
</protein>
<dbReference type="PANTHER" id="PTHR12714:SF24">
    <property type="entry name" value="SLR1182 PROTEIN"/>
    <property type="match status" value="1"/>
</dbReference>
<evidence type="ECO:0000256" key="3">
    <source>
        <dbReference type="ARBA" id="ARBA00022989"/>
    </source>
</evidence>
<gene>
    <name evidence="6" type="ORF">PUN32_04740</name>
</gene>
<evidence type="ECO:0000256" key="4">
    <source>
        <dbReference type="ARBA" id="ARBA00023136"/>
    </source>
</evidence>
<feature type="transmembrane region" description="Helical" evidence="5">
    <location>
        <begin position="12"/>
        <end position="28"/>
    </location>
</feature>
<evidence type="ECO:0000313" key="7">
    <source>
        <dbReference type="Proteomes" id="UP001216189"/>
    </source>
</evidence>
<organism evidence="6 7">
    <name type="scientific">Vibrio chanodichtyis</name>
    <dbReference type="NCBI Taxonomy" id="3027932"/>
    <lineage>
        <taxon>Bacteria</taxon>
        <taxon>Pseudomonadati</taxon>
        <taxon>Pseudomonadota</taxon>
        <taxon>Gammaproteobacteria</taxon>
        <taxon>Vibrionales</taxon>
        <taxon>Vibrionaceae</taxon>
        <taxon>Vibrio</taxon>
    </lineage>
</organism>
<dbReference type="Proteomes" id="UP001216189">
    <property type="component" value="Unassembled WGS sequence"/>
</dbReference>
<dbReference type="Gene3D" id="1.20.120.1630">
    <property type="match status" value="1"/>
</dbReference>
<keyword evidence="3 5" id="KW-1133">Transmembrane helix</keyword>
<dbReference type="Pfam" id="PF04191">
    <property type="entry name" value="PEMT"/>
    <property type="match status" value="1"/>
</dbReference>
<dbReference type="RefSeq" id="WP_274722010.1">
    <property type="nucleotide sequence ID" value="NZ_JARBFT010000003.1"/>
</dbReference>
<name>A0ABT5V1W3_9VIBR</name>
<feature type="transmembrane region" description="Helical" evidence="5">
    <location>
        <begin position="93"/>
        <end position="122"/>
    </location>
</feature>
<keyword evidence="7" id="KW-1185">Reference proteome</keyword>
<comment type="caution">
    <text evidence="6">The sequence shown here is derived from an EMBL/GenBank/DDBJ whole genome shotgun (WGS) entry which is preliminary data.</text>
</comment>
<evidence type="ECO:0000256" key="2">
    <source>
        <dbReference type="ARBA" id="ARBA00022692"/>
    </source>
</evidence>
<accession>A0ABT5V1W3</accession>
<dbReference type="EMBL" id="JARBFT010000003">
    <property type="protein sequence ID" value="MDE1514320.1"/>
    <property type="molecule type" value="Genomic_DNA"/>
</dbReference>
<keyword evidence="4 5" id="KW-0472">Membrane</keyword>
<evidence type="ECO:0000256" key="5">
    <source>
        <dbReference type="SAM" id="Phobius"/>
    </source>
</evidence>
<evidence type="ECO:0000256" key="1">
    <source>
        <dbReference type="ARBA" id="ARBA00004127"/>
    </source>
</evidence>
<keyword evidence="2 5" id="KW-0812">Transmembrane</keyword>
<sequence length="153" mass="17395">MRNLQLKVPPVAVFLVALSLIHLSARWFSSLTLALPFPNVIMALCLCMAGFLGLAGIMEFRRYKTTVNPLAPDLTVTVVDSGVFALSRNPMYLALLLLLFGLAYWQQNALSLVISAGFVMYMNHYQIEPEERILHAKFGEVYLNYTQRVRRWL</sequence>
<dbReference type="InterPro" id="IPR007318">
    <property type="entry name" value="Phopholipid_MeTrfase"/>
</dbReference>